<protein>
    <submittedName>
        <fullName evidence="1">Uncharacterized protein</fullName>
    </submittedName>
</protein>
<organism evidence="1 2">
    <name type="scientific">Vreelandella sulfidaeris</name>
    <dbReference type="NCBI Taxonomy" id="115553"/>
    <lineage>
        <taxon>Bacteria</taxon>
        <taxon>Pseudomonadati</taxon>
        <taxon>Pseudomonadota</taxon>
        <taxon>Gammaproteobacteria</taxon>
        <taxon>Oceanospirillales</taxon>
        <taxon>Halomonadaceae</taxon>
        <taxon>Vreelandella</taxon>
    </lineage>
</organism>
<dbReference type="KEGG" id="hsr:HSBAA_37960"/>
<reference evidence="1 2" key="1">
    <citation type="journal article" date="2019" name="Microbiol. Resour. Announc.">
        <title>Complete Genome Sequence of Halomonas sulfidaeris Strain Esulfide1 Isolated from a Metal Sulfide Rock at a Depth of 2,200 Meters, Obtained Using Nanopore Sequencing.</title>
        <authorList>
            <person name="Saito M."/>
            <person name="Nishigata A."/>
            <person name="Galipon J."/>
            <person name="Arakawa K."/>
        </authorList>
    </citation>
    <scope>NUCLEOTIDE SEQUENCE [LARGE SCALE GENOMIC DNA]</scope>
    <source>
        <strain evidence="1 2">ATCC BAA-803</strain>
    </source>
</reference>
<dbReference type="AlphaFoldDB" id="A0A455U8I3"/>
<dbReference type="Proteomes" id="UP000320231">
    <property type="component" value="Chromosome"/>
</dbReference>
<gene>
    <name evidence="1" type="ORF">HSBAA_37960</name>
</gene>
<sequence length="54" mass="6136">MLLSGRPNHHTNRLETSFSAIYHLHCRGVKVRRVADNHLTHTGRKVLGGITDDF</sequence>
<name>A0A455U8I3_9GAMM</name>
<evidence type="ECO:0000313" key="2">
    <source>
        <dbReference type="Proteomes" id="UP000320231"/>
    </source>
</evidence>
<accession>A0A455U8I3</accession>
<proteinExistence type="predicted"/>
<evidence type="ECO:0000313" key="1">
    <source>
        <dbReference type="EMBL" id="BBI62490.1"/>
    </source>
</evidence>
<dbReference type="EMBL" id="AP019514">
    <property type="protein sequence ID" value="BBI62490.1"/>
    <property type="molecule type" value="Genomic_DNA"/>
</dbReference>